<reference evidence="3" key="1">
    <citation type="journal article" date="2019" name="Int. J. Syst. Evol. Microbiol.">
        <title>The Global Catalogue of Microorganisms (GCM) 10K type strain sequencing project: providing services to taxonomists for standard genome sequencing and annotation.</title>
        <authorList>
            <consortium name="The Broad Institute Genomics Platform"/>
            <consortium name="The Broad Institute Genome Sequencing Center for Infectious Disease"/>
            <person name="Wu L."/>
            <person name="Ma J."/>
        </authorList>
    </citation>
    <scope>NUCLEOTIDE SEQUENCE [LARGE SCALE GENOMIC DNA]</scope>
    <source>
        <strain evidence="3">JCM 17342</strain>
    </source>
</reference>
<comment type="caution">
    <text evidence="2">The sequence shown here is derived from an EMBL/GenBank/DDBJ whole genome shotgun (WGS) entry which is preliminary data.</text>
</comment>
<keyword evidence="1" id="KW-1133">Transmembrane helix</keyword>
<sequence length="226" mass="25823">MRLVYVDDSGTVDRQLAPGGLMLFSFLTICPTSWIQVRRPWLVFRRMLEQTINIPTSYELHGVKFLGGRGRPRGHNHPDLSGEERLRLFKLALDTIAALPGLELTTIAVRTTDREKAYHRCVQHRFGELVSGNAQPHVVIVDGDGTDPVYRRVHRSFHESRDGLPALIEDPMFQPSLSHQMIQIADLVAYSAFQQLVANPRYPERHALYEEHLWPLDEKGPIVLEK</sequence>
<keyword evidence="3" id="KW-1185">Reference proteome</keyword>
<dbReference type="RefSeq" id="WP_344871100.1">
    <property type="nucleotide sequence ID" value="NZ_BAABAL010000005.1"/>
</dbReference>
<keyword evidence="1" id="KW-0472">Membrane</keyword>
<feature type="transmembrane region" description="Helical" evidence="1">
    <location>
        <begin position="20"/>
        <end position="37"/>
    </location>
</feature>
<proteinExistence type="predicted"/>
<accession>A0ABP7R3C7</accession>
<evidence type="ECO:0000313" key="2">
    <source>
        <dbReference type="EMBL" id="GAA3991351.1"/>
    </source>
</evidence>
<dbReference type="Pfam" id="PF12686">
    <property type="entry name" value="DUF3800"/>
    <property type="match status" value="1"/>
</dbReference>
<evidence type="ECO:0008006" key="4">
    <source>
        <dbReference type="Google" id="ProtNLM"/>
    </source>
</evidence>
<gene>
    <name evidence="2" type="ORF">GCM10022247_07710</name>
</gene>
<dbReference type="Proteomes" id="UP001501747">
    <property type="component" value="Unassembled WGS sequence"/>
</dbReference>
<name>A0ABP7R3C7_9PSEU</name>
<dbReference type="InterPro" id="IPR024524">
    <property type="entry name" value="DUF3800"/>
</dbReference>
<evidence type="ECO:0000256" key="1">
    <source>
        <dbReference type="SAM" id="Phobius"/>
    </source>
</evidence>
<organism evidence="2 3">
    <name type="scientific">Allokutzneria multivorans</name>
    <dbReference type="NCBI Taxonomy" id="1142134"/>
    <lineage>
        <taxon>Bacteria</taxon>
        <taxon>Bacillati</taxon>
        <taxon>Actinomycetota</taxon>
        <taxon>Actinomycetes</taxon>
        <taxon>Pseudonocardiales</taxon>
        <taxon>Pseudonocardiaceae</taxon>
        <taxon>Allokutzneria</taxon>
    </lineage>
</organism>
<keyword evidence="1" id="KW-0812">Transmembrane</keyword>
<dbReference type="EMBL" id="BAABAL010000005">
    <property type="protein sequence ID" value="GAA3991351.1"/>
    <property type="molecule type" value="Genomic_DNA"/>
</dbReference>
<protein>
    <recommendedName>
        <fullName evidence="4">DUF3800 domain-containing protein</fullName>
    </recommendedName>
</protein>
<evidence type="ECO:0000313" key="3">
    <source>
        <dbReference type="Proteomes" id="UP001501747"/>
    </source>
</evidence>